<name>A0A6N3F4Q4_9CLOT</name>
<dbReference type="EMBL" id="CACRTV010000057">
    <property type="protein sequence ID" value="VYU47157.1"/>
    <property type="molecule type" value="Genomic_DNA"/>
</dbReference>
<reference evidence="1" key="1">
    <citation type="submission" date="2019-11" db="EMBL/GenBank/DDBJ databases">
        <authorList>
            <person name="Feng L."/>
        </authorList>
    </citation>
    <scope>NUCLEOTIDE SEQUENCE</scope>
    <source>
        <strain evidence="1">CParaputrificumLFYP93</strain>
    </source>
</reference>
<dbReference type="RefSeq" id="WP_156561760.1">
    <property type="nucleotide sequence ID" value="NZ_CACRTV010000057.1"/>
</dbReference>
<sequence length="75" mass="9034">MRNEVDLLNDYLKKNSTAKLYCFTNPSEEVKYKDKYYDKLLFAIDRNKNMIYSAIDNESYKLDLFLAELYQSQDK</sequence>
<proteinExistence type="predicted"/>
<protein>
    <submittedName>
        <fullName evidence="1">Uncharacterized protein</fullName>
    </submittedName>
</protein>
<organism evidence="1">
    <name type="scientific">Clostridium paraputrificum</name>
    <dbReference type="NCBI Taxonomy" id="29363"/>
    <lineage>
        <taxon>Bacteria</taxon>
        <taxon>Bacillati</taxon>
        <taxon>Bacillota</taxon>
        <taxon>Clostridia</taxon>
        <taxon>Eubacteriales</taxon>
        <taxon>Clostridiaceae</taxon>
        <taxon>Clostridium</taxon>
    </lineage>
</organism>
<accession>A0A6N3F4Q4</accession>
<evidence type="ECO:0000313" key="1">
    <source>
        <dbReference type="EMBL" id="VYU47157.1"/>
    </source>
</evidence>
<dbReference type="AlphaFoldDB" id="A0A6N3F4Q4"/>
<gene>
    <name evidence="1" type="ORF">CPLFYP93_02394</name>
</gene>